<dbReference type="Gene3D" id="3.40.50.2300">
    <property type="match status" value="1"/>
</dbReference>
<keyword evidence="1 2" id="KW-0597">Phosphoprotein</keyword>
<feature type="modified residue" description="4-aspartylphosphate" evidence="2">
    <location>
        <position position="13"/>
    </location>
</feature>
<accession>A0A242N4D2</accession>
<dbReference type="PANTHER" id="PTHR43547">
    <property type="entry name" value="TWO-COMPONENT HISTIDINE KINASE"/>
    <property type="match status" value="1"/>
</dbReference>
<reference evidence="4 5" key="1">
    <citation type="submission" date="2017-03" db="EMBL/GenBank/DDBJ databases">
        <title>Genome analysis of strain PAMC 26510.</title>
        <authorList>
            <person name="Oh H.-M."/>
            <person name="Yang J.-A."/>
        </authorList>
    </citation>
    <scope>NUCLEOTIDE SEQUENCE [LARGE SCALE GENOMIC DNA]</scope>
    <source>
        <strain evidence="4 5">PAMC 26510</strain>
    </source>
</reference>
<dbReference type="PROSITE" id="PS50110">
    <property type="entry name" value="RESPONSE_REGULATORY"/>
    <property type="match status" value="1"/>
</dbReference>
<name>A0A242N4D2_CABSO</name>
<proteinExistence type="predicted"/>
<dbReference type="GO" id="GO:0000155">
    <property type="term" value="F:phosphorelay sensor kinase activity"/>
    <property type="evidence" value="ECO:0007669"/>
    <property type="project" value="TreeGrafter"/>
</dbReference>
<dbReference type="Proteomes" id="UP000194546">
    <property type="component" value="Unassembled WGS sequence"/>
</dbReference>
<dbReference type="SUPFAM" id="SSF52172">
    <property type="entry name" value="CheY-like"/>
    <property type="match status" value="1"/>
</dbReference>
<evidence type="ECO:0000256" key="2">
    <source>
        <dbReference type="PROSITE-ProRule" id="PRU00169"/>
    </source>
</evidence>
<dbReference type="PANTHER" id="PTHR43547:SF2">
    <property type="entry name" value="HYBRID SIGNAL TRANSDUCTION HISTIDINE KINASE C"/>
    <property type="match status" value="1"/>
</dbReference>
<evidence type="ECO:0000259" key="3">
    <source>
        <dbReference type="PROSITE" id="PS50110"/>
    </source>
</evidence>
<dbReference type="AlphaFoldDB" id="A0A242N4D2"/>
<evidence type="ECO:0000256" key="1">
    <source>
        <dbReference type="ARBA" id="ARBA00022553"/>
    </source>
</evidence>
<organism evidence="4 5">
    <name type="scientific">Caballeronia sordidicola</name>
    <name type="common">Burkholderia sordidicola</name>
    <dbReference type="NCBI Taxonomy" id="196367"/>
    <lineage>
        <taxon>Bacteria</taxon>
        <taxon>Pseudomonadati</taxon>
        <taxon>Pseudomonadota</taxon>
        <taxon>Betaproteobacteria</taxon>
        <taxon>Burkholderiales</taxon>
        <taxon>Burkholderiaceae</taxon>
        <taxon>Caballeronia</taxon>
    </lineage>
</organism>
<gene>
    <name evidence="4" type="ORF">PAMC26510_07390</name>
</gene>
<sequence>MATAWVPDLIVMDISMPELNGLEATHALRRDLRTGSIVIIAFTALDEAEVLRHQLHTSFDGYCQKGQSPLVLVALINSFGR</sequence>
<dbReference type="Pfam" id="PF00072">
    <property type="entry name" value="Response_reg"/>
    <property type="match status" value="1"/>
</dbReference>
<evidence type="ECO:0000313" key="5">
    <source>
        <dbReference type="Proteomes" id="UP000194546"/>
    </source>
</evidence>
<feature type="domain" description="Response regulatory" evidence="3">
    <location>
        <begin position="1"/>
        <end position="80"/>
    </location>
</feature>
<comment type="caution">
    <text evidence="4">The sequence shown here is derived from an EMBL/GenBank/DDBJ whole genome shotgun (WGS) entry which is preliminary data.</text>
</comment>
<dbReference type="InterPro" id="IPR011006">
    <property type="entry name" value="CheY-like_superfamily"/>
</dbReference>
<evidence type="ECO:0000313" key="4">
    <source>
        <dbReference type="EMBL" id="OTP78520.1"/>
    </source>
</evidence>
<protein>
    <submittedName>
        <fullName evidence="4">CheY-like receiver</fullName>
    </submittedName>
</protein>
<dbReference type="EMBL" id="NBTY01000042">
    <property type="protein sequence ID" value="OTP78520.1"/>
    <property type="molecule type" value="Genomic_DNA"/>
</dbReference>
<dbReference type="InterPro" id="IPR001789">
    <property type="entry name" value="Sig_transdc_resp-reg_receiver"/>
</dbReference>